<gene>
    <name evidence="3" type="ORF">JF888_01125</name>
</gene>
<reference evidence="3 4" key="1">
    <citation type="submission" date="2020-10" db="EMBL/GenBank/DDBJ databases">
        <title>Ca. Dormibacterota MAGs.</title>
        <authorList>
            <person name="Montgomery K."/>
        </authorList>
    </citation>
    <scope>NUCLEOTIDE SEQUENCE [LARGE SCALE GENOMIC DNA]</scope>
    <source>
        <strain evidence="3">SC8811_S16_3</strain>
    </source>
</reference>
<dbReference type="InterPro" id="IPR010093">
    <property type="entry name" value="SinI_DNA-bd"/>
</dbReference>
<evidence type="ECO:0000259" key="2">
    <source>
        <dbReference type="Pfam" id="PF12728"/>
    </source>
</evidence>
<dbReference type="GO" id="GO:0003677">
    <property type="term" value="F:DNA binding"/>
    <property type="evidence" value="ECO:0007669"/>
    <property type="project" value="InterPro"/>
</dbReference>
<comment type="caution">
    <text evidence="3">The sequence shown here is derived from an EMBL/GenBank/DDBJ whole genome shotgun (WGS) entry which is preliminary data.</text>
</comment>
<organism evidence="3 4">
    <name type="scientific">Candidatus Dormiibacter inghamiae</name>
    <dbReference type="NCBI Taxonomy" id="3127013"/>
    <lineage>
        <taxon>Bacteria</taxon>
        <taxon>Bacillati</taxon>
        <taxon>Candidatus Dormiibacterota</taxon>
        <taxon>Candidatus Dormibacteria</taxon>
        <taxon>Candidatus Dormibacterales</taxon>
        <taxon>Candidatus Dormibacteraceae</taxon>
        <taxon>Candidatus Dormiibacter</taxon>
    </lineage>
</organism>
<dbReference type="NCBIfam" id="TIGR01764">
    <property type="entry name" value="excise"/>
    <property type="match status" value="1"/>
</dbReference>
<dbReference type="EMBL" id="JAEKNQ010000008">
    <property type="protein sequence ID" value="MBJ7601792.1"/>
    <property type="molecule type" value="Genomic_DNA"/>
</dbReference>
<evidence type="ECO:0000256" key="1">
    <source>
        <dbReference type="SAM" id="MobiDB-lite"/>
    </source>
</evidence>
<feature type="compositionally biased region" description="Basic and acidic residues" evidence="1">
    <location>
        <begin position="106"/>
        <end position="124"/>
    </location>
</feature>
<evidence type="ECO:0000313" key="4">
    <source>
        <dbReference type="Proteomes" id="UP000620075"/>
    </source>
</evidence>
<feature type="region of interest" description="Disordered" evidence="1">
    <location>
        <begin position="92"/>
        <end position="124"/>
    </location>
</feature>
<dbReference type="Pfam" id="PF12728">
    <property type="entry name" value="HTH_17"/>
    <property type="match status" value="1"/>
</dbReference>
<accession>A0A934NG82</accession>
<feature type="domain" description="Helix-turn-helix" evidence="2">
    <location>
        <begin position="38"/>
        <end position="85"/>
    </location>
</feature>
<dbReference type="InterPro" id="IPR041657">
    <property type="entry name" value="HTH_17"/>
</dbReference>
<evidence type="ECO:0000313" key="3">
    <source>
        <dbReference type="EMBL" id="MBJ7601792.1"/>
    </source>
</evidence>
<proteinExistence type="predicted"/>
<dbReference type="AlphaFoldDB" id="A0A934NG82"/>
<dbReference type="RefSeq" id="WP_338176157.1">
    <property type="nucleotide sequence ID" value="NZ_JAEKNQ010000008.1"/>
</dbReference>
<protein>
    <submittedName>
        <fullName evidence="3">Helix-turn-helix domain-containing protein</fullName>
    </submittedName>
</protein>
<name>A0A934NG82_9BACT</name>
<dbReference type="Proteomes" id="UP000620075">
    <property type="component" value="Unassembled WGS sequence"/>
</dbReference>
<sequence length="124" mass="13589">MTAATHPAARSATEGLTRLVTYLAGNASVAIDPYEEELTTQEAADLLGVSRTYFVRLIEDKRMVPYETVGLHGKHRRVRLRDVLASGTAAAWKRSKADGKSSSSLGRDRSTEYSRAIGSRDHLI</sequence>